<accession>A0A1G7S8L0</accession>
<evidence type="ECO:0000313" key="3">
    <source>
        <dbReference type="Proteomes" id="UP000199706"/>
    </source>
</evidence>
<dbReference type="AlphaFoldDB" id="A0A1G7S8L0"/>
<evidence type="ECO:0000256" key="1">
    <source>
        <dbReference type="SAM" id="Phobius"/>
    </source>
</evidence>
<feature type="transmembrane region" description="Helical" evidence="1">
    <location>
        <begin position="125"/>
        <end position="147"/>
    </location>
</feature>
<dbReference type="EMBL" id="FNCJ01000002">
    <property type="protein sequence ID" value="SDG18769.1"/>
    <property type="molecule type" value="Genomic_DNA"/>
</dbReference>
<feature type="transmembrane region" description="Helical" evidence="1">
    <location>
        <begin position="187"/>
        <end position="204"/>
    </location>
</feature>
<proteinExistence type="predicted"/>
<feature type="transmembrane region" description="Helical" evidence="1">
    <location>
        <begin position="211"/>
        <end position="237"/>
    </location>
</feature>
<protein>
    <submittedName>
        <fullName evidence="2">Uncharacterized protein</fullName>
    </submittedName>
</protein>
<evidence type="ECO:0000313" key="2">
    <source>
        <dbReference type="EMBL" id="SDG18769.1"/>
    </source>
</evidence>
<feature type="transmembrane region" description="Helical" evidence="1">
    <location>
        <begin position="68"/>
        <end position="88"/>
    </location>
</feature>
<sequence>MYSSAPVVRTHILERRSSSGGLASLLGIVVIFCLPFVHLGRSEFASVSFALFALVGGYLALVRFSYLARALIGPVGIAAAAAILFSIFRQDDPLFLTNLRELASIALLATLASSSSEVDEKCVRAFTLVSIGVAALAAVQTMDALFIHSGKFFIPGNYYNLDYGTLSAELYERYGSFSRPSATFSEPSSLGAFGLCVCFVAGVLKLRKLLLVGVTITILSASLSSLACLPIIILSFYGRLNKIQRLMVGVACVLGMSLLAARLSTVVSGEDASTMQRLYFPFRVLVEHWNILGLDQQRALMYASSLGAEKNIFDNFLLGKALLSGLYVIFVFGAFFRLFGWKFFILFCAFCMINGSPLYYDRFVMLSAVVFVVGRKVLPERHQGRAVRVATC</sequence>
<feature type="transmembrane region" description="Helical" evidence="1">
    <location>
        <begin position="21"/>
        <end position="38"/>
    </location>
</feature>
<keyword evidence="1" id="KW-0812">Transmembrane</keyword>
<organism evidence="2 3">
    <name type="scientific">Paraburkholderia phenazinium</name>
    <dbReference type="NCBI Taxonomy" id="60549"/>
    <lineage>
        <taxon>Bacteria</taxon>
        <taxon>Pseudomonadati</taxon>
        <taxon>Pseudomonadota</taxon>
        <taxon>Betaproteobacteria</taxon>
        <taxon>Burkholderiales</taxon>
        <taxon>Burkholderiaceae</taxon>
        <taxon>Paraburkholderia</taxon>
    </lineage>
</organism>
<feature type="transmembrane region" description="Helical" evidence="1">
    <location>
        <begin position="44"/>
        <end position="61"/>
    </location>
</feature>
<gene>
    <name evidence="2" type="ORF">SAMN05216466_102408</name>
</gene>
<keyword evidence="1" id="KW-0472">Membrane</keyword>
<name>A0A1G7S8L0_9BURK</name>
<dbReference type="Proteomes" id="UP000199706">
    <property type="component" value="Unassembled WGS sequence"/>
</dbReference>
<keyword evidence="1" id="KW-1133">Transmembrane helix</keyword>
<feature type="transmembrane region" description="Helical" evidence="1">
    <location>
        <begin position="243"/>
        <end position="261"/>
    </location>
</feature>
<feature type="transmembrane region" description="Helical" evidence="1">
    <location>
        <begin position="326"/>
        <end position="353"/>
    </location>
</feature>
<reference evidence="2 3" key="1">
    <citation type="submission" date="2016-10" db="EMBL/GenBank/DDBJ databases">
        <authorList>
            <person name="de Groot N.N."/>
        </authorList>
    </citation>
    <scope>NUCLEOTIDE SEQUENCE [LARGE SCALE GENOMIC DNA]</scope>
    <source>
        <strain evidence="2 3">LMG 2247</strain>
    </source>
</reference>